<feature type="compositionally biased region" description="Pro residues" evidence="1">
    <location>
        <begin position="365"/>
        <end position="388"/>
    </location>
</feature>
<feature type="compositionally biased region" description="Basic and acidic residues" evidence="1">
    <location>
        <begin position="339"/>
        <end position="355"/>
    </location>
</feature>
<feature type="region of interest" description="Disordered" evidence="1">
    <location>
        <begin position="316"/>
        <end position="493"/>
    </location>
</feature>
<protein>
    <submittedName>
        <fullName evidence="2">Uncharacterized protein</fullName>
    </submittedName>
</protein>
<accession>A0A017SC03</accession>
<sequence>MSPTPMISETQQNLQLQTLAKSFEALLLTVHQLNDKERSMQQRLKYAHQQYSKLADRIPGGTDTHTKIVAEKILRCSPDPIPHEQSLKASDVVNALAESGHVGESIVNAIREGLDCYQSVPRPPDDNLLTNPNPCVVATRADTPARLEKDFTTKGTQGSLQCPFAKLNNKAPENEVLNGVEDALDPHNHDACGHDVDPIKAEKNERRSSQAGSARSSSARCPISKCPIRFLDQHTPEEVAEYVERHKHEIPRSHAICVSRYQKDSSSMRHLDAKYGNLISMIRGLSMKHQAFLPGAENGASGSNSSAERVEKWAEDVGRTPKQEMHPTIKEEEGENLQEEERLGHFDRPLRDIRLGESPSRPWGIPVPIPLDPLPTSPLQSPPAPVPPTQTQSNKPPDHSATDDASVAPLQETTPNESDAAPPPRRCPFGHGAPKPPLPEPEREPKPKPEKIELETQTIRNDNSKGQVPDAAEDPGETLDSPQPNNSKPSAPANIVFNGPVFFGFSPEQTAIFLQQLQQLGGLGQT</sequence>
<feature type="compositionally biased region" description="Polar residues" evidence="1">
    <location>
        <begin position="480"/>
        <end position="489"/>
    </location>
</feature>
<feature type="compositionally biased region" description="Polar residues" evidence="1">
    <location>
        <begin position="456"/>
        <end position="466"/>
    </location>
</feature>
<evidence type="ECO:0000313" key="3">
    <source>
        <dbReference type="Proteomes" id="UP000019804"/>
    </source>
</evidence>
<dbReference type="EMBL" id="KK088427">
    <property type="protein sequence ID" value="EYE94159.1"/>
    <property type="molecule type" value="Genomic_DNA"/>
</dbReference>
<evidence type="ECO:0000256" key="1">
    <source>
        <dbReference type="SAM" id="MobiDB-lite"/>
    </source>
</evidence>
<reference evidence="3" key="1">
    <citation type="journal article" date="2014" name="Nat. Commun.">
        <title>Genomic adaptations of the halophilic Dead Sea filamentous fungus Eurotium rubrum.</title>
        <authorList>
            <person name="Kis-Papo T."/>
            <person name="Weig A.R."/>
            <person name="Riley R."/>
            <person name="Persoh D."/>
            <person name="Salamov A."/>
            <person name="Sun H."/>
            <person name="Lipzen A."/>
            <person name="Wasser S.P."/>
            <person name="Rambold G."/>
            <person name="Grigoriev I.V."/>
            <person name="Nevo E."/>
        </authorList>
    </citation>
    <scope>NUCLEOTIDE SEQUENCE [LARGE SCALE GENOMIC DNA]</scope>
    <source>
        <strain evidence="3">CBS 135680</strain>
    </source>
</reference>
<dbReference type="Proteomes" id="UP000019804">
    <property type="component" value="Unassembled WGS sequence"/>
</dbReference>
<proteinExistence type="predicted"/>
<dbReference type="STRING" id="1388766.A0A017SC03"/>
<dbReference type="RefSeq" id="XP_040637847.1">
    <property type="nucleotide sequence ID" value="XM_040782157.1"/>
</dbReference>
<name>A0A017SC03_ASPRC</name>
<dbReference type="AlphaFoldDB" id="A0A017SC03"/>
<feature type="compositionally biased region" description="Basic and acidic residues" evidence="1">
    <location>
        <begin position="440"/>
        <end position="454"/>
    </location>
</feature>
<gene>
    <name evidence="2" type="ORF">EURHEDRAFT_413380</name>
</gene>
<dbReference type="OrthoDB" id="5343576at2759"/>
<evidence type="ECO:0000313" key="2">
    <source>
        <dbReference type="EMBL" id="EYE94159.1"/>
    </source>
</evidence>
<feature type="compositionally biased region" description="Basic and acidic residues" evidence="1">
    <location>
        <begin position="316"/>
        <end position="331"/>
    </location>
</feature>
<organism evidence="2 3">
    <name type="scientific">Aspergillus ruber (strain CBS 135680)</name>
    <dbReference type="NCBI Taxonomy" id="1388766"/>
    <lineage>
        <taxon>Eukaryota</taxon>
        <taxon>Fungi</taxon>
        <taxon>Dikarya</taxon>
        <taxon>Ascomycota</taxon>
        <taxon>Pezizomycotina</taxon>
        <taxon>Eurotiomycetes</taxon>
        <taxon>Eurotiomycetidae</taxon>
        <taxon>Eurotiales</taxon>
        <taxon>Aspergillaceae</taxon>
        <taxon>Aspergillus</taxon>
        <taxon>Aspergillus subgen. Aspergillus</taxon>
    </lineage>
</organism>
<dbReference type="GeneID" id="63697281"/>
<keyword evidence="3" id="KW-1185">Reference proteome</keyword>
<dbReference type="HOGENOM" id="CLU_027370_1_0_1"/>